<dbReference type="Proteomes" id="UP000634136">
    <property type="component" value="Unassembled WGS sequence"/>
</dbReference>
<organism evidence="1 2">
    <name type="scientific">Senna tora</name>
    <dbReference type="NCBI Taxonomy" id="362788"/>
    <lineage>
        <taxon>Eukaryota</taxon>
        <taxon>Viridiplantae</taxon>
        <taxon>Streptophyta</taxon>
        <taxon>Embryophyta</taxon>
        <taxon>Tracheophyta</taxon>
        <taxon>Spermatophyta</taxon>
        <taxon>Magnoliopsida</taxon>
        <taxon>eudicotyledons</taxon>
        <taxon>Gunneridae</taxon>
        <taxon>Pentapetalae</taxon>
        <taxon>rosids</taxon>
        <taxon>fabids</taxon>
        <taxon>Fabales</taxon>
        <taxon>Fabaceae</taxon>
        <taxon>Caesalpinioideae</taxon>
        <taxon>Cassia clade</taxon>
        <taxon>Senna</taxon>
    </lineage>
</organism>
<accession>A0A834SZZ9</accession>
<evidence type="ECO:0000313" key="1">
    <source>
        <dbReference type="EMBL" id="KAF7812771.1"/>
    </source>
</evidence>
<evidence type="ECO:0000313" key="2">
    <source>
        <dbReference type="Proteomes" id="UP000634136"/>
    </source>
</evidence>
<dbReference type="AlphaFoldDB" id="A0A834SZZ9"/>
<dbReference type="EMBL" id="JAAIUW010000010">
    <property type="protein sequence ID" value="KAF7812771.1"/>
    <property type="molecule type" value="Genomic_DNA"/>
</dbReference>
<reference evidence="1" key="1">
    <citation type="submission" date="2020-09" db="EMBL/GenBank/DDBJ databases">
        <title>Genome-Enabled Discovery of Anthraquinone Biosynthesis in Senna tora.</title>
        <authorList>
            <person name="Kang S.-H."/>
            <person name="Pandey R.P."/>
            <person name="Lee C.-M."/>
            <person name="Sim J.-S."/>
            <person name="Jeong J.-T."/>
            <person name="Choi B.-S."/>
            <person name="Jung M."/>
            <person name="Ginzburg D."/>
            <person name="Zhao K."/>
            <person name="Won S.Y."/>
            <person name="Oh T.-J."/>
            <person name="Yu Y."/>
            <person name="Kim N.-H."/>
            <person name="Lee O.R."/>
            <person name="Lee T.-H."/>
            <person name="Bashyal P."/>
            <person name="Kim T.-S."/>
            <person name="Lee W.-H."/>
            <person name="Kawkins C."/>
            <person name="Kim C.-K."/>
            <person name="Kim J.S."/>
            <person name="Ahn B.O."/>
            <person name="Rhee S.Y."/>
            <person name="Sohng J.K."/>
        </authorList>
    </citation>
    <scope>NUCLEOTIDE SEQUENCE</scope>
    <source>
        <tissue evidence="1">Leaf</tissue>
    </source>
</reference>
<sequence>MEPPHSEVELARKIFSCLKEWRIDRKIFSHTLAMLQQMIA</sequence>
<dbReference type="OrthoDB" id="2610923at2759"/>
<name>A0A834SZZ9_9FABA</name>
<proteinExistence type="predicted"/>
<gene>
    <name evidence="1" type="ORF">G2W53_033747</name>
</gene>
<comment type="caution">
    <text evidence="1">The sequence shown here is derived from an EMBL/GenBank/DDBJ whole genome shotgun (WGS) entry which is preliminary data.</text>
</comment>
<protein>
    <submittedName>
        <fullName evidence="1">Zinc finger BED domain-containing protein RICESLEEPER 2-like</fullName>
    </submittedName>
</protein>
<keyword evidence="2" id="KW-1185">Reference proteome</keyword>